<feature type="domain" description="PX-associated" evidence="3">
    <location>
        <begin position="4"/>
        <end position="120"/>
    </location>
</feature>
<evidence type="ECO:0000256" key="1">
    <source>
        <dbReference type="SAM" id="MobiDB-lite"/>
    </source>
</evidence>
<organism evidence="4 5">
    <name type="scientific">Myriangium duriaei CBS 260.36</name>
    <dbReference type="NCBI Taxonomy" id="1168546"/>
    <lineage>
        <taxon>Eukaryota</taxon>
        <taxon>Fungi</taxon>
        <taxon>Dikarya</taxon>
        <taxon>Ascomycota</taxon>
        <taxon>Pezizomycotina</taxon>
        <taxon>Dothideomycetes</taxon>
        <taxon>Dothideomycetidae</taxon>
        <taxon>Myriangiales</taxon>
        <taxon>Myriangiaceae</taxon>
        <taxon>Myriangium</taxon>
    </lineage>
</organism>
<feature type="domain" description="PX" evidence="2">
    <location>
        <begin position="360"/>
        <end position="486"/>
    </location>
</feature>
<feature type="region of interest" description="Disordered" evidence="1">
    <location>
        <begin position="549"/>
        <end position="585"/>
    </location>
</feature>
<evidence type="ECO:0000313" key="5">
    <source>
        <dbReference type="Proteomes" id="UP000799439"/>
    </source>
</evidence>
<feature type="region of interest" description="Disordered" evidence="1">
    <location>
        <begin position="624"/>
        <end position="655"/>
    </location>
</feature>
<evidence type="ECO:0000259" key="2">
    <source>
        <dbReference type="Pfam" id="PF12825"/>
    </source>
</evidence>
<dbReference type="Pfam" id="PF12828">
    <property type="entry name" value="PXB"/>
    <property type="match status" value="1"/>
</dbReference>
<dbReference type="EMBL" id="ML996088">
    <property type="protein sequence ID" value="KAF2151060.1"/>
    <property type="molecule type" value="Genomic_DNA"/>
</dbReference>
<feature type="domain" description="PX" evidence="2">
    <location>
        <begin position="166"/>
        <end position="358"/>
    </location>
</feature>
<keyword evidence="5" id="KW-1185">Reference proteome</keyword>
<dbReference type="InterPro" id="IPR024554">
    <property type="entry name" value="LEC1-like_C"/>
</dbReference>
<dbReference type="PANTHER" id="PTHR47185">
    <property type="entry name" value="PX DOMAIN-CONTAINING PROTEIN YPR097W"/>
    <property type="match status" value="1"/>
</dbReference>
<dbReference type="PANTHER" id="PTHR47185:SF2">
    <property type="entry name" value="FUNGAL PROTEIN"/>
    <property type="match status" value="1"/>
</dbReference>
<sequence>MADSSPLTAEQKYALLDILTHDRTYREIEEFKSQETIQKYGPPFQDDLKPITPILQRLVTKCAVTLPGLRDVAPDFWKVRVQTLVGDLSAADLSESYDKGNLGIRKTLSTAVSSLIEYPARGMLGGFPKDESAFHDKKYNPKDPEDVLLAWQHFLQRLVYSDYFDVLYRRAAETDKLADHDTLLQSAHEFIIVNLASFMHYTLILSPEGPSVVRLIESVNKLAPYGLMRQTLRVGNVATMINGMMKLVLAKMSIGSLTNWIGVSSGADEGMNLLQQIISTILGWDKREFKKRLDKIDKHKNGPSPEAKEAIRKWIYDQDKHEHLQTREMSKQNKMSMVQTILSLSSTDPEMSEEQHNQALQYLSLHLSIRDRDQITKVLCRSNPDHLTQGIREAVAAYEPLIRQVHQAVDLSETVSDFQAFVNDMLKLCKLEKPVAGHEAVVPSVEDFVDLLHRHQHASHKFLHQVTKNGIEISNWFREWCHDTAANFRREGTDKAEQTSVLEKMASVFAELPKDKQDPVRQELDAHTDYLKKIHEGSAARIREVVQNDAARQKSNDTADGTSTPSPSVSSHKDSKSAQASRRTMYGPGGYLAKWQNLLDATDITPSKAFGPIRHGSDISVMEESSKDVDGGVHDVGVDTKEKQELAKVAKPSKTDETLEALGPRFRAMLRGEE</sequence>
<gene>
    <name evidence="4" type="ORF">K461DRAFT_322373</name>
</gene>
<reference evidence="4" key="1">
    <citation type="journal article" date="2020" name="Stud. Mycol.">
        <title>101 Dothideomycetes genomes: a test case for predicting lifestyles and emergence of pathogens.</title>
        <authorList>
            <person name="Haridas S."/>
            <person name="Albert R."/>
            <person name="Binder M."/>
            <person name="Bloem J."/>
            <person name="Labutti K."/>
            <person name="Salamov A."/>
            <person name="Andreopoulos B."/>
            <person name="Baker S."/>
            <person name="Barry K."/>
            <person name="Bills G."/>
            <person name="Bluhm B."/>
            <person name="Cannon C."/>
            <person name="Castanera R."/>
            <person name="Culley D."/>
            <person name="Daum C."/>
            <person name="Ezra D."/>
            <person name="Gonzalez J."/>
            <person name="Henrissat B."/>
            <person name="Kuo A."/>
            <person name="Liang C."/>
            <person name="Lipzen A."/>
            <person name="Lutzoni F."/>
            <person name="Magnuson J."/>
            <person name="Mondo S."/>
            <person name="Nolan M."/>
            <person name="Ohm R."/>
            <person name="Pangilinan J."/>
            <person name="Park H.-J."/>
            <person name="Ramirez L."/>
            <person name="Alfaro M."/>
            <person name="Sun H."/>
            <person name="Tritt A."/>
            <person name="Yoshinaga Y."/>
            <person name="Zwiers L.-H."/>
            <person name="Turgeon B."/>
            <person name="Goodwin S."/>
            <person name="Spatafora J."/>
            <person name="Crous P."/>
            <person name="Grigoriev I."/>
        </authorList>
    </citation>
    <scope>NUCLEOTIDE SEQUENCE</scope>
    <source>
        <strain evidence="4">CBS 260.36</strain>
    </source>
</reference>
<evidence type="ECO:0008006" key="6">
    <source>
        <dbReference type="Google" id="ProtNLM"/>
    </source>
</evidence>
<dbReference type="GO" id="GO:0035091">
    <property type="term" value="F:phosphatidylinositol binding"/>
    <property type="evidence" value="ECO:0007669"/>
    <property type="project" value="TreeGrafter"/>
</dbReference>
<dbReference type="OrthoDB" id="2117459at2759"/>
<evidence type="ECO:0000259" key="3">
    <source>
        <dbReference type="Pfam" id="PF12828"/>
    </source>
</evidence>
<dbReference type="Pfam" id="PF12825">
    <property type="entry name" value="DUF3818"/>
    <property type="match status" value="2"/>
</dbReference>
<dbReference type="Proteomes" id="UP000799439">
    <property type="component" value="Unassembled WGS sequence"/>
</dbReference>
<name>A0A9P4J0I1_9PEZI</name>
<dbReference type="InterPro" id="IPR047168">
    <property type="entry name" value="LEC1-like"/>
</dbReference>
<accession>A0A9P4J0I1</accession>
<dbReference type="InterPro" id="IPR024555">
    <property type="entry name" value="PX-associated"/>
</dbReference>
<dbReference type="AlphaFoldDB" id="A0A9P4J0I1"/>
<proteinExistence type="predicted"/>
<protein>
    <recommendedName>
        <fullName evidence="6">PX domain-containing protein</fullName>
    </recommendedName>
</protein>
<evidence type="ECO:0000313" key="4">
    <source>
        <dbReference type="EMBL" id="KAF2151060.1"/>
    </source>
</evidence>
<comment type="caution">
    <text evidence="4">The sequence shown here is derived from an EMBL/GenBank/DDBJ whole genome shotgun (WGS) entry which is preliminary data.</text>
</comment>